<proteinExistence type="predicted"/>
<accession>A0A518H7P3</accession>
<reference evidence="1 2" key="1">
    <citation type="submission" date="2019-02" db="EMBL/GenBank/DDBJ databases">
        <title>Deep-cultivation of Planctomycetes and their phenomic and genomic characterization uncovers novel biology.</title>
        <authorList>
            <person name="Wiegand S."/>
            <person name="Jogler M."/>
            <person name="Boedeker C."/>
            <person name="Pinto D."/>
            <person name="Vollmers J."/>
            <person name="Rivas-Marin E."/>
            <person name="Kohn T."/>
            <person name="Peeters S.H."/>
            <person name="Heuer A."/>
            <person name="Rast P."/>
            <person name="Oberbeckmann S."/>
            <person name="Bunk B."/>
            <person name="Jeske O."/>
            <person name="Meyerdierks A."/>
            <person name="Storesund J.E."/>
            <person name="Kallscheuer N."/>
            <person name="Luecker S."/>
            <person name="Lage O.M."/>
            <person name="Pohl T."/>
            <person name="Merkel B.J."/>
            <person name="Hornburger P."/>
            <person name="Mueller R.-W."/>
            <person name="Bruemmer F."/>
            <person name="Labrenz M."/>
            <person name="Spormann A.M."/>
            <person name="Op den Camp H."/>
            <person name="Overmann J."/>
            <person name="Amann R."/>
            <person name="Jetten M.S.M."/>
            <person name="Mascher T."/>
            <person name="Medema M.H."/>
            <person name="Devos D.P."/>
            <person name="Kaster A.-K."/>
            <person name="Ovreas L."/>
            <person name="Rohde M."/>
            <person name="Galperin M.Y."/>
            <person name="Jogler C."/>
        </authorList>
    </citation>
    <scope>NUCLEOTIDE SEQUENCE [LARGE SCALE GENOMIC DNA]</scope>
    <source>
        <strain evidence="1 2">ElP</strain>
    </source>
</reference>
<dbReference type="AlphaFoldDB" id="A0A518H7P3"/>
<evidence type="ECO:0000313" key="2">
    <source>
        <dbReference type="Proteomes" id="UP000317835"/>
    </source>
</evidence>
<sequence>MGWKASCILVNERGPGYLGTMPPHEPVRARKLIAGLGLGPHRSRGMTTLDRGIYPEHLVVGAYDGAAVIGHPEIGDCCLDSGADPLTARILAAFPEAAVLRVGLHSVVNLWSYAYFGAGRLLRAYGGCADKGVMLDVGDLLPEERPHFERSVVRDGERFFSAEVGGQMEEFDASAYGEELAFEVMGRFFGCRPDRADSGADPLELPMESFEREKARWWSFGKG</sequence>
<name>A0A518H7P3_9BACT</name>
<dbReference type="InterPro" id="IPR053847">
    <property type="entry name" value="DUF6928"/>
</dbReference>
<protein>
    <submittedName>
        <fullName evidence="1">Uncharacterized protein</fullName>
    </submittedName>
</protein>
<dbReference type="RefSeq" id="WP_145273898.1">
    <property type="nucleotide sequence ID" value="NZ_CP036426.1"/>
</dbReference>
<organism evidence="1 2">
    <name type="scientific">Tautonia plasticadhaerens</name>
    <dbReference type="NCBI Taxonomy" id="2527974"/>
    <lineage>
        <taxon>Bacteria</taxon>
        <taxon>Pseudomonadati</taxon>
        <taxon>Planctomycetota</taxon>
        <taxon>Planctomycetia</taxon>
        <taxon>Isosphaerales</taxon>
        <taxon>Isosphaeraceae</taxon>
        <taxon>Tautonia</taxon>
    </lineage>
</organism>
<dbReference type="Proteomes" id="UP000317835">
    <property type="component" value="Chromosome"/>
</dbReference>
<dbReference type="OrthoDB" id="286042at2"/>
<evidence type="ECO:0000313" key="1">
    <source>
        <dbReference type="EMBL" id="QDV36889.1"/>
    </source>
</evidence>
<dbReference type="Pfam" id="PF21997">
    <property type="entry name" value="DUF6928"/>
    <property type="match status" value="1"/>
</dbReference>
<keyword evidence="2" id="KW-1185">Reference proteome</keyword>
<gene>
    <name evidence="1" type="ORF">ElP_48190</name>
</gene>
<dbReference type="KEGG" id="tpla:ElP_48190"/>
<dbReference type="EMBL" id="CP036426">
    <property type="protein sequence ID" value="QDV36889.1"/>
    <property type="molecule type" value="Genomic_DNA"/>
</dbReference>